<dbReference type="CDD" id="cd00303">
    <property type="entry name" value="retropepsin_like"/>
    <property type="match status" value="2"/>
</dbReference>
<dbReference type="InterPro" id="IPR001584">
    <property type="entry name" value="Integrase_cat-core"/>
</dbReference>
<dbReference type="OrthoDB" id="6376492at2759"/>
<dbReference type="RefSeq" id="XP_018024385.1">
    <property type="nucleotide sequence ID" value="XM_018168896.2"/>
</dbReference>
<dbReference type="SUPFAM" id="SSF53098">
    <property type="entry name" value="Ribonuclease H-like"/>
    <property type="match status" value="1"/>
</dbReference>
<dbReference type="Pfam" id="PF17917">
    <property type="entry name" value="RT_RNaseH"/>
    <property type="match status" value="1"/>
</dbReference>
<dbReference type="Gene3D" id="3.30.70.270">
    <property type="match status" value="2"/>
</dbReference>
<proteinExistence type="predicted"/>
<dbReference type="Pfam" id="PF13975">
    <property type="entry name" value="gag-asp_proteas"/>
    <property type="match status" value="1"/>
</dbReference>
<dbReference type="InterPro" id="IPR050951">
    <property type="entry name" value="Retrovirus_Pol_polyprotein"/>
</dbReference>
<dbReference type="SUPFAM" id="SSF56672">
    <property type="entry name" value="DNA/RNA polymerases"/>
    <property type="match status" value="1"/>
</dbReference>
<dbReference type="GO" id="GO:0006508">
    <property type="term" value="P:proteolysis"/>
    <property type="evidence" value="ECO:0007669"/>
    <property type="project" value="InterPro"/>
</dbReference>
<evidence type="ECO:0000313" key="10">
    <source>
        <dbReference type="Proteomes" id="UP000694843"/>
    </source>
</evidence>
<evidence type="ECO:0000256" key="1">
    <source>
        <dbReference type="ARBA" id="ARBA00012493"/>
    </source>
</evidence>
<sequence length="1693" mass="189107">MSSLDGDTECIPGKLVSLISEQVRLMKVEILINNIPVIAILDSGAEKSFISSDLARDLKLDISKSESVFSAIGEKTFKTLGTVKTPLMIHGVEMCNINLIVFPTVPNNLIQFVLGIDFLRENKIELCVSRRMIAKHLDGGGRIEIYIDRCGTPLHVMLCSLPCYASSAVRLEPGRVQQVPVYYRAPAVAPDHLLMYSDESGKDNLDANVHGIAGFFNVQTKSILMASRDLNVDVRKGQYVGTLDSVYQLPHEESVSQSNESTNDDIRNRIALPELSIKQQTEVFNVLSKYKTVFSTGDNDVGVASVTSHTIKLTDETPIYQRPRRFPQPITEEIERQCQELNALDIIEPSASPWSSPVVPVRKSDGSIRMCIDYRKLNKVTVPDKFPVPNLCDSIFGLHGTKFFTRLDLVRGYYQLPIDENSRQYTAFSTQKNHWQFKRLSFGLRNAPSAFQREIQAVLSTFPSNKVIVYIDDILIMGSTFREHLDLVCKVLETLLSYSIKIKPSKCDWFRSQVQYLGHLITTSGIRKTPEYVRKIADYPQPKTVGELREFLGFVNFQRKFLPKCSETQKPLSCLTGGRRSKKLEWTPEMTNAFSKLKQDMQSDLELAYPDYSEGACKLELWVDASAYGAGAYLAQLQGESHRVIGFASMTFTGAQLNYSTLERELTALRWGIKTFRPFLYGVPFLLFTDHQPLVHLHNMKIVCSRLARTIEELSDFVFEIRYVPGHLNSAADALSRLNCHVPNQDVADLEPVLPFGLMLDGPPVPGGGDSLFVSLLRALCSLGMGKNLPRSENDLRTMLVDDLMNNALKYNITLDRESRKQLRLLRCKGQLPALDVLLAASRLFQVRVFVYFWSTEPIVYQFENFKRIVHLQCVSGIHFNPLIEVVNYTPPIVPQTAINSVHCDAVACMSSDVLCPESDDDDAHELTLDHVYVEKAPKFCAHVPSSLPQVCASFGELQYCAILDTGAEISLVSKSVLESLGTDVEFNLLNERVCDIVGLSGVRTPIEYTVELRFDIGTYSMPVSHKFAVVDNLVFPYCFLLGLDFMIEHDISIDLESNTCKQNFKSVSKLGPKSIVYSPSIAEHHLLLLQADLASSHQLRAKLSSDDLRFEIEGNSTTISGLSLLMEDDAIKHVQSKCPEVALLKEHIVKETPCKRWPNILKRFSRHAHRLSVIDYTLVYNDNDVSHVIVVPLNIVLEIAIVLHFGFAHVGRDKLLDLMTNLVWHPMRYSIVSDICTTCHQCQIMKIFSTPIVPPTLKICTSYPFELVAADLVSLPTTSAGFLGCLVVVDHFTKWVAAVPIKNKKAATIVKCFADNIFPFLPRLPTNILTDNGPEFTSSELNKFLSTCNVNHKLTTPYCSKSNGAIERVHRSIQNFLKNLVAESNTWDVHLSKAIITYNNTYHCEICMSPSKFLLTKSHRVDADPPLQGKLRDTWKLGHPKFIPFKVEQLVLMKEQHKDFRNVNKLSPNFRGPFSVTKVNDNGLMYQLSAPDSNTVIRAHHSQLRQYKTVPTYIAQNPCYVEVTCGDAGIGSTDCSSVDFVDSIAPNFVDALSTDESSVSGGSDREDVVSLCNNNPCDVPAQSDSVSCSSFSGFDDSVVHSITANSQSSSSGRSVLSSTCTVVGLCRGCHFEARLEANSTFLDNIEGSGATEEIMSVRPEALEVDVSGNSASNVRIDDVYKLTVLEWEEDND</sequence>
<gene>
    <name evidence="11" type="primary">LOC108680125</name>
</gene>
<dbReference type="PROSITE" id="PS50878">
    <property type="entry name" value="RT_POL"/>
    <property type="match status" value="1"/>
</dbReference>
<evidence type="ECO:0000256" key="3">
    <source>
        <dbReference type="ARBA" id="ARBA00022695"/>
    </source>
</evidence>
<dbReference type="GeneID" id="108680125"/>
<dbReference type="InterPro" id="IPR000477">
    <property type="entry name" value="RT_dom"/>
</dbReference>
<dbReference type="GO" id="GO:0004519">
    <property type="term" value="F:endonuclease activity"/>
    <property type="evidence" value="ECO:0007669"/>
    <property type="project" value="UniProtKB-KW"/>
</dbReference>
<dbReference type="Gene3D" id="3.10.10.10">
    <property type="entry name" value="HIV Type 1 Reverse Transcriptase, subunit A, domain 1"/>
    <property type="match status" value="1"/>
</dbReference>
<evidence type="ECO:0000259" key="9">
    <source>
        <dbReference type="PROSITE" id="PS50994"/>
    </source>
</evidence>
<evidence type="ECO:0000259" key="8">
    <source>
        <dbReference type="PROSITE" id="PS50878"/>
    </source>
</evidence>
<feature type="domain" description="Reverse transcriptase" evidence="8">
    <location>
        <begin position="342"/>
        <end position="521"/>
    </location>
</feature>
<dbReference type="Proteomes" id="UP000694843">
    <property type="component" value="Unplaced"/>
</dbReference>
<dbReference type="OMA" id="IHANISH"/>
<dbReference type="KEGG" id="hazt:108680125"/>
<dbReference type="CDD" id="cd22744">
    <property type="entry name" value="OTU"/>
    <property type="match status" value="1"/>
</dbReference>
<dbReference type="InterPro" id="IPR041373">
    <property type="entry name" value="RT_RNaseH"/>
</dbReference>
<accession>A0A8B7PEF1</accession>
<feature type="domain" description="Integrase catalytic" evidence="9">
    <location>
        <begin position="1261"/>
        <end position="1419"/>
    </location>
</feature>
<dbReference type="EC" id="2.7.7.49" evidence="1"/>
<dbReference type="InterPro" id="IPR021109">
    <property type="entry name" value="Peptidase_aspartic_dom_sf"/>
</dbReference>
<dbReference type="PANTHER" id="PTHR37984">
    <property type="entry name" value="PROTEIN CBG26694"/>
    <property type="match status" value="1"/>
</dbReference>
<dbReference type="SUPFAM" id="SSF50630">
    <property type="entry name" value="Acid proteases"/>
    <property type="match status" value="2"/>
</dbReference>
<dbReference type="Gene3D" id="3.90.70.80">
    <property type="match status" value="1"/>
</dbReference>
<dbReference type="InterPro" id="IPR036397">
    <property type="entry name" value="RNaseH_sf"/>
</dbReference>
<dbReference type="CDD" id="cd09274">
    <property type="entry name" value="RNase_HI_RT_Ty3"/>
    <property type="match status" value="1"/>
</dbReference>
<dbReference type="Pfam" id="PF00078">
    <property type="entry name" value="RVT_1"/>
    <property type="match status" value="1"/>
</dbReference>
<dbReference type="GO" id="GO:0004190">
    <property type="term" value="F:aspartic-type endopeptidase activity"/>
    <property type="evidence" value="ECO:0007669"/>
    <property type="project" value="InterPro"/>
</dbReference>
<dbReference type="Pfam" id="PF00665">
    <property type="entry name" value="rve"/>
    <property type="match status" value="1"/>
</dbReference>
<evidence type="ECO:0000256" key="6">
    <source>
        <dbReference type="ARBA" id="ARBA00022801"/>
    </source>
</evidence>
<keyword evidence="7" id="KW-0695">RNA-directed DNA polymerase</keyword>
<keyword evidence="4" id="KW-0540">Nuclease</keyword>
<dbReference type="PROSITE" id="PS00141">
    <property type="entry name" value="ASP_PROTEASE"/>
    <property type="match status" value="1"/>
</dbReference>
<organism evidence="10 11">
    <name type="scientific">Hyalella azteca</name>
    <name type="common">Amphipod</name>
    <dbReference type="NCBI Taxonomy" id="294128"/>
    <lineage>
        <taxon>Eukaryota</taxon>
        <taxon>Metazoa</taxon>
        <taxon>Ecdysozoa</taxon>
        <taxon>Arthropoda</taxon>
        <taxon>Crustacea</taxon>
        <taxon>Multicrustacea</taxon>
        <taxon>Malacostraca</taxon>
        <taxon>Eumalacostraca</taxon>
        <taxon>Peracarida</taxon>
        <taxon>Amphipoda</taxon>
        <taxon>Senticaudata</taxon>
        <taxon>Talitrida</taxon>
        <taxon>Talitroidea</taxon>
        <taxon>Hyalellidae</taxon>
        <taxon>Hyalella</taxon>
    </lineage>
</organism>
<dbReference type="InterPro" id="IPR012337">
    <property type="entry name" value="RNaseH-like_sf"/>
</dbReference>
<dbReference type="CDD" id="cd01647">
    <property type="entry name" value="RT_LTR"/>
    <property type="match status" value="1"/>
</dbReference>
<dbReference type="InterPro" id="IPR043502">
    <property type="entry name" value="DNA/RNA_pol_sf"/>
</dbReference>
<protein>
    <recommendedName>
        <fullName evidence="1">RNA-directed DNA polymerase</fullName>
        <ecNumber evidence="1">2.7.7.49</ecNumber>
    </recommendedName>
</protein>
<evidence type="ECO:0000256" key="4">
    <source>
        <dbReference type="ARBA" id="ARBA00022722"/>
    </source>
</evidence>
<dbReference type="GO" id="GO:0003964">
    <property type="term" value="F:RNA-directed DNA polymerase activity"/>
    <property type="evidence" value="ECO:0007669"/>
    <property type="project" value="UniProtKB-KW"/>
</dbReference>
<dbReference type="InterPro" id="IPR043128">
    <property type="entry name" value="Rev_trsase/Diguanyl_cyclase"/>
</dbReference>
<reference evidence="11" key="1">
    <citation type="submission" date="2025-08" db="UniProtKB">
        <authorList>
            <consortium name="RefSeq"/>
        </authorList>
    </citation>
    <scope>IDENTIFICATION</scope>
    <source>
        <tissue evidence="11">Whole organism</tissue>
    </source>
</reference>
<dbReference type="FunFam" id="3.30.70.270:FF:000020">
    <property type="entry name" value="Transposon Tf2-6 polyprotein-like Protein"/>
    <property type="match status" value="1"/>
</dbReference>
<keyword evidence="10" id="KW-1185">Reference proteome</keyword>
<keyword evidence="2" id="KW-0808">Transferase</keyword>
<dbReference type="GO" id="GO:0003676">
    <property type="term" value="F:nucleic acid binding"/>
    <property type="evidence" value="ECO:0007669"/>
    <property type="project" value="InterPro"/>
</dbReference>
<keyword evidence="3" id="KW-0548">Nucleotidyltransferase</keyword>
<dbReference type="InterPro" id="IPR001969">
    <property type="entry name" value="Aspartic_peptidase_AS"/>
</dbReference>
<evidence type="ECO:0000256" key="7">
    <source>
        <dbReference type="ARBA" id="ARBA00022918"/>
    </source>
</evidence>
<evidence type="ECO:0000256" key="5">
    <source>
        <dbReference type="ARBA" id="ARBA00022759"/>
    </source>
</evidence>
<dbReference type="PANTHER" id="PTHR37984:SF5">
    <property type="entry name" value="PROTEIN NYNRIN-LIKE"/>
    <property type="match status" value="1"/>
</dbReference>
<dbReference type="GO" id="GO:0015074">
    <property type="term" value="P:DNA integration"/>
    <property type="evidence" value="ECO:0007669"/>
    <property type="project" value="InterPro"/>
</dbReference>
<evidence type="ECO:0000313" key="11">
    <source>
        <dbReference type="RefSeq" id="XP_018024385.1"/>
    </source>
</evidence>
<dbReference type="PROSITE" id="PS50994">
    <property type="entry name" value="INTEGRASE"/>
    <property type="match status" value="1"/>
</dbReference>
<dbReference type="Gene3D" id="1.10.340.70">
    <property type="match status" value="1"/>
</dbReference>
<dbReference type="Gene3D" id="3.30.420.10">
    <property type="entry name" value="Ribonuclease H-like superfamily/Ribonuclease H"/>
    <property type="match status" value="1"/>
</dbReference>
<dbReference type="GO" id="GO:0042575">
    <property type="term" value="C:DNA polymerase complex"/>
    <property type="evidence" value="ECO:0007669"/>
    <property type="project" value="UniProtKB-ARBA"/>
</dbReference>
<keyword evidence="6" id="KW-0378">Hydrolase</keyword>
<evidence type="ECO:0000256" key="2">
    <source>
        <dbReference type="ARBA" id="ARBA00022679"/>
    </source>
</evidence>
<dbReference type="Gene3D" id="2.40.70.10">
    <property type="entry name" value="Acid Proteases"/>
    <property type="match status" value="2"/>
</dbReference>
<keyword evidence="5" id="KW-0255">Endonuclease</keyword>
<name>A0A8B7PEF1_HYAAZ</name>